<dbReference type="GeneID" id="63761353"/>
<accession>A0A1L9T6G5</accession>
<proteinExistence type="predicted"/>
<dbReference type="Proteomes" id="UP000184356">
    <property type="component" value="Unassembled WGS sequence"/>
</dbReference>
<dbReference type="OrthoDB" id="10388235at2759"/>
<feature type="chain" id="PRO_5012499344" description="AA1-like domain-containing protein" evidence="1">
    <location>
        <begin position="21"/>
        <end position="124"/>
    </location>
</feature>
<dbReference type="RefSeq" id="XP_040698771.1">
    <property type="nucleotide sequence ID" value="XM_040845280.1"/>
</dbReference>
<evidence type="ECO:0000313" key="3">
    <source>
        <dbReference type="Proteomes" id="UP000184356"/>
    </source>
</evidence>
<feature type="signal peptide" evidence="1">
    <location>
        <begin position="1"/>
        <end position="20"/>
    </location>
</feature>
<evidence type="ECO:0000256" key="1">
    <source>
        <dbReference type="SAM" id="SignalP"/>
    </source>
</evidence>
<sequence>MKTTAIFTSMLAALTPAVVGQVQVQSFGSLGTEQITIYSHSEGVNRIFSTTAPTTCENSPFGGPVNATTIEITERKVPIKCTFYTGHECSGQNYTLGAGKHDLEKRPLLVDSFKCAQNGTTTNN</sequence>
<keyword evidence="1" id="KW-0732">Signal</keyword>
<dbReference type="EMBL" id="KV878593">
    <property type="protein sequence ID" value="OJJ54965.1"/>
    <property type="molecule type" value="Genomic_DNA"/>
</dbReference>
<dbReference type="VEuPathDB" id="FungiDB:ASPSYDRAFT_34784"/>
<organism evidence="2 3">
    <name type="scientific">Aspergillus sydowii CBS 593.65</name>
    <dbReference type="NCBI Taxonomy" id="1036612"/>
    <lineage>
        <taxon>Eukaryota</taxon>
        <taxon>Fungi</taxon>
        <taxon>Dikarya</taxon>
        <taxon>Ascomycota</taxon>
        <taxon>Pezizomycotina</taxon>
        <taxon>Eurotiomycetes</taxon>
        <taxon>Eurotiomycetidae</taxon>
        <taxon>Eurotiales</taxon>
        <taxon>Aspergillaceae</taxon>
        <taxon>Aspergillus</taxon>
        <taxon>Aspergillus subgen. Nidulantes</taxon>
    </lineage>
</organism>
<evidence type="ECO:0000313" key="2">
    <source>
        <dbReference type="EMBL" id="OJJ54965.1"/>
    </source>
</evidence>
<evidence type="ECO:0008006" key="4">
    <source>
        <dbReference type="Google" id="ProtNLM"/>
    </source>
</evidence>
<keyword evidence="3" id="KW-1185">Reference proteome</keyword>
<name>A0A1L9T6G5_9EURO</name>
<protein>
    <recommendedName>
        <fullName evidence="4">AA1-like domain-containing protein</fullName>
    </recommendedName>
</protein>
<gene>
    <name evidence="2" type="ORF">ASPSYDRAFT_34784</name>
</gene>
<reference evidence="3" key="1">
    <citation type="journal article" date="2017" name="Genome Biol.">
        <title>Comparative genomics reveals high biological diversity and specific adaptations in the industrially and medically important fungal genus Aspergillus.</title>
        <authorList>
            <person name="de Vries R.P."/>
            <person name="Riley R."/>
            <person name="Wiebenga A."/>
            <person name="Aguilar-Osorio G."/>
            <person name="Amillis S."/>
            <person name="Uchima C.A."/>
            <person name="Anderluh G."/>
            <person name="Asadollahi M."/>
            <person name="Askin M."/>
            <person name="Barry K."/>
            <person name="Battaglia E."/>
            <person name="Bayram O."/>
            <person name="Benocci T."/>
            <person name="Braus-Stromeyer S.A."/>
            <person name="Caldana C."/>
            <person name="Canovas D."/>
            <person name="Cerqueira G.C."/>
            <person name="Chen F."/>
            <person name="Chen W."/>
            <person name="Choi C."/>
            <person name="Clum A."/>
            <person name="Dos Santos R.A."/>
            <person name="Damasio A.R."/>
            <person name="Diallinas G."/>
            <person name="Emri T."/>
            <person name="Fekete E."/>
            <person name="Flipphi M."/>
            <person name="Freyberg S."/>
            <person name="Gallo A."/>
            <person name="Gournas C."/>
            <person name="Habgood R."/>
            <person name="Hainaut M."/>
            <person name="Harispe M.L."/>
            <person name="Henrissat B."/>
            <person name="Hilden K.S."/>
            <person name="Hope R."/>
            <person name="Hossain A."/>
            <person name="Karabika E."/>
            <person name="Karaffa L."/>
            <person name="Karanyi Z."/>
            <person name="Krasevec N."/>
            <person name="Kuo A."/>
            <person name="Kusch H."/>
            <person name="LaButti K."/>
            <person name="Lagendijk E.L."/>
            <person name="Lapidus A."/>
            <person name="Levasseur A."/>
            <person name="Lindquist E."/>
            <person name="Lipzen A."/>
            <person name="Logrieco A.F."/>
            <person name="MacCabe A."/>
            <person name="Maekelae M.R."/>
            <person name="Malavazi I."/>
            <person name="Melin P."/>
            <person name="Meyer V."/>
            <person name="Mielnichuk N."/>
            <person name="Miskei M."/>
            <person name="Molnar A.P."/>
            <person name="Mule G."/>
            <person name="Ngan C.Y."/>
            <person name="Orejas M."/>
            <person name="Orosz E."/>
            <person name="Ouedraogo J.P."/>
            <person name="Overkamp K.M."/>
            <person name="Park H.-S."/>
            <person name="Perrone G."/>
            <person name="Piumi F."/>
            <person name="Punt P.J."/>
            <person name="Ram A.F."/>
            <person name="Ramon A."/>
            <person name="Rauscher S."/>
            <person name="Record E."/>
            <person name="Riano-Pachon D.M."/>
            <person name="Robert V."/>
            <person name="Roehrig J."/>
            <person name="Ruller R."/>
            <person name="Salamov A."/>
            <person name="Salih N.S."/>
            <person name="Samson R.A."/>
            <person name="Sandor E."/>
            <person name="Sanguinetti M."/>
            <person name="Schuetze T."/>
            <person name="Sepcic K."/>
            <person name="Shelest E."/>
            <person name="Sherlock G."/>
            <person name="Sophianopoulou V."/>
            <person name="Squina F.M."/>
            <person name="Sun H."/>
            <person name="Susca A."/>
            <person name="Todd R.B."/>
            <person name="Tsang A."/>
            <person name="Unkles S.E."/>
            <person name="van de Wiele N."/>
            <person name="van Rossen-Uffink D."/>
            <person name="Oliveira J.V."/>
            <person name="Vesth T.C."/>
            <person name="Visser J."/>
            <person name="Yu J.-H."/>
            <person name="Zhou M."/>
            <person name="Andersen M.R."/>
            <person name="Archer D.B."/>
            <person name="Baker S.E."/>
            <person name="Benoit I."/>
            <person name="Brakhage A.A."/>
            <person name="Braus G.H."/>
            <person name="Fischer R."/>
            <person name="Frisvad J.C."/>
            <person name="Goldman G.H."/>
            <person name="Houbraken J."/>
            <person name="Oakley B."/>
            <person name="Pocsi I."/>
            <person name="Scazzocchio C."/>
            <person name="Seiboth B."/>
            <person name="vanKuyk P.A."/>
            <person name="Wortman J."/>
            <person name="Dyer P.S."/>
            <person name="Grigoriev I.V."/>
        </authorList>
    </citation>
    <scope>NUCLEOTIDE SEQUENCE [LARGE SCALE GENOMIC DNA]</scope>
    <source>
        <strain evidence="3">CBS 593.65</strain>
    </source>
</reference>
<dbReference type="AlphaFoldDB" id="A0A1L9T6G5"/>